<comment type="function">
    <text evidence="11">Member of the two-component regulatory system NtrB/NtrC, which controls expression of the nitrogen-regulated (ntr) genes in response to nitrogen limitation. Under conditions of nitrogen limitation, NtrB autophosphorylates and transfers the phosphoryl group to NtrC. In the presence of nitrogen, acts as a phosphatase that dephosphorylates and inactivates NtrC.</text>
</comment>
<dbReference type="Pfam" id="PF00989">
    <property type="entry name" value="PAS"/>
    <property type="match status" value="1"/>
</dbReference>
<dbReference type="PRINTS" id="PR00344">
    <property type="entry name" value="BCTRLSENSOR"/>
</dbReference>
<keyword evidence="18" id="KW-1185">Reference proteome</keyword>
<dbReference type="CDD" id="cd00130">
    <property type="entry name" value="PAS"/>
    <property type="match status" value="1"/>
</dbReference>
<evidence type="ECO:0000256" key="1">
    <source>
        <dbReference type="ARBA" id="ARBA00000085"/>
    </source>
</evidence>
<dbReference type="InterPro" id="IPR004358">
    <property type="entry name" value="Sig_transdc_His_kin-like_C"/>
</dbReference>
<keyword evidence="9" id="KW-0902">Two-component regulatory system</keyword>
<evidence type="ECO:0000256" key="3">
    <source>
        <dbReference type="ARBA" id="ARBA00022553"/>
    </source>
</evidence>
<dbReference type="InterPro" id="IPR013767">
    <property type="entry name" value="PAS_fold"/>
</dbReference>
<keyword evidence="6" id="KW-0418">Kinase</keyword>
<dbReference type="EC" id="2.7.13.3" evidence="2"/>
<dbReference type="GO" id="GO:0016787">
    <property type="term" value="F:hydrolase activity"/>
    <property type="evidence" value="ECO:0007669"/>
    <property type="project" value="UniProtKB-KW"/>
</dbReference>
<dbReference type="EMBL" id="JAJGNA010000006">
    <property type="protein sequence ID" value="MCC4308347.1"/>
    <property type="molecule type" value="Genomic_DNA"/>
</dbReference>
<dbReference type="GO" id="GO:0005524">
    <property type="term" value="F:ATP binding"/>
    <property type="evidence" value="ECO:0007669"/>
    <property type="project" value="UniProtKB-KW"/>
</dbReference>
<dbReference type="Proteomes" id="UP001108027">
    <property type="component" value="Unassembled WGS sequence"/>
</dbReference>
<evidence type="ECO:0000256" key="14">
    <source>
        <dbReference type="ARBA" id="ARBA00043094"/>
    </source>
</evidence>
<dbReference type="GO" id="GO:0000155">
    <property type="term" value="F:phosphorelay sensor kinase activity"/>
    <property type="evidence" value="ECO:0007669"/>
    <property type="project" value="InterPro"/>
</dbReference>
<feature type="domain" description="PAS" evidence="16">
    <location>
        <begin position="4"/>
        <end position="60"/>
    </location>
</feature>
<protein>
    <recommendedName>
        <fullName evidence="12">Sensory histidine kinase/phosphatase NtrB</fullName>
        <ecNumber evidence="2">2.7.13.3</ecNumber>
    </recommendedName>
    <alternativeName>
        <fullName evidence="13">Nitrogen regulation protein NR(II)</fullName>
    </alternativeName>
    <alternativeName>
        <fullName evidence="14">Nitrogen regulator II</fullName>
    </alternativeName>
</protein>
<evidence type="ECO:0000259" key="15">
    <source>
        <dbReference type="PROSITE" id="PS50109"/>
    </source>
</evidence>
<dbReference type="SMART" id="SM00388">
    <property type="entry name" value="HisKA"/>
    <property type="match status" value="1"/>
</dbReference>
<proteinExistence type="predicted"/>
<dbReference type="AlphaFoldDB" id="A0A9Q3UMZ5"/>
<keyword evidence="10" id="KW-0535">Nitrogen fixation</keyword>
<keyword evidence="5" id="KW-0547">Nucleotide-binding</keyword>
<dbReference type="PROSITE" id="PS50109">
    <property type="entry name" value="HIS_KIN"/>
    <property type="match status" value="1"/>
</dbReference>
<reference evidence="17" key="1">
    <citation type="submission" date="2021-10" db="EMBL/GenBank/DDBJ databases">
        <title>The diversity and Nitrogen Metabolism of Culturable Nitrate-Utilizing Bacteria Within the Oxygen Minimum Zone of the Changjiang (Yangtze River)Estuary.</title>
        <authorList>
            <person name="Zhang D."/>
            <person name="Zheng J."/>
            <person name="Liu S."/>
            <person name="He W."/>
        </authorList>
    </citation>
    <scope>NUCLEOTIDE SEQUENCE</scope>
    <source>
        <strain evidence="17">FXH-223</strain>
    </source>
</reference>
<dbReference type="GO" id="GO:0006355">
    <property type="term" value="P:regulation of DNA-templated transcription"/>
    <property type="evidence" value="ECO:0007669"/>
    <property type="project" value="InterPro"/>
</dbReference>
<keyword evidence="8" id="KW-0067">ATP-binding</keyword>
<evidence type="ECO:0000259" key="16">
    <source>
        <dbReference type="PROSITE" id="PS50112"/>
    </source>
</evidence>
<sequence length="365" mass="40609">MNSETVLQKRLLDHLRTAVMMLDADLRVRYLNPAAEMLLSTSAARVLGQPLPDYFFDDEDARGALKQCIEEGHPFTRREARLNVAPGQQAMVDYSVSPIHEPGQPMALLIEMQSLDRLLRITREEGLIHAHQATRALVRGVAHEIKNPLGGIRGAAQLLERALPDPELAEYTRVIIDEADRLRSVADRMLGPRKPPAFAPVNVHECLEHVRQLLLAEYPRGVALVRDYDVSLPDVTADRDQLIQVLLNLMRNAMQALLEAGTENARVVMRTRVLRQFTIGAQRHRLVLRVDIEDNGPGIPEDLQETIFYPMVSGRANGSGLGLSIAQSIISQHQGLIECESVPGRTLFSLLLPMEPLDTTESNGS</sequence>
<dbReference type="SUPFAM" id="SSF47384">
    <property type="entry name" value="Homodimeric domain of signal transducing histidine kinase"/>
    <property type="match status" value="1"/>
</dbReference>
<evidence type="ECO:0000256" key="11">
    <source>
        <dbReference type="ARBA" id="ARBA00037696"/>
    </source>
</evidence>
<dbReference type="CDD" id="cd00082">
    <property type="entry name" value="HisKA"/>
    <property type="match status" value="1"/>
</dbReference>
<evidence type="ECO:0000256" key="5">
    <source>
        <dbReference type="ARBA" id="ARBA00022741"/>
    </source>
</evidence>
<dbReference type="Gene3D" id="3.30.565.10">
    <property type="entry name" value="Histidine kinase-like ATPase, C-terminal domain"/>
    <property type="match status" value="1"/>
</dbReference>
<dbReference type="InterPro" id="IPR003661">
    <property type="entry name" value="HisK_dim/P_dom"/>
</dbReference>
<dbReference type="NCBIfam" id="TIGR00229">
    <property type="entry name" value="sensory_box"/>
    <property type="match status" value="1"/>
</dbReference>
<evidence type="ECO:0000313" key="17">
    <source>
        <dbReference type="EMBL" id="MCC4308347.1"/>
    </source>
</evidence>
<dbReference type="InterPro" id="IPR000014">
    <property type="entry name" value="PAS"/>
</dbReference>
<dbReference type="InterPro" id="IPR036097">
    <property type="entry name" value="HisK_dim/P_sf"/>
</dbReference>
<dbReference type="SUPFAM" id="SSF55874">
    <property type="entry name" value="ATPase domain of HSP90 chaperone/DNA topoisomerase II/histidine kinase"/>
    <property type="match status" value="1"/>
</dbReference>
<dbReference type="Gene3D" id="1.10.287.130">
    <property type="match status" value="1"/>
</dbReference>
<evidence type="ECO:0000313" key="18">
    <source>
        <dbReference type="Proteomes" id="UP001108027"/>
    </source>
</evidence>
<dbReference type="InterPro" id="IPR005467">
    <property type="entry name" value="His_kinase_dom"/>
</dbReference>
<dbReference type="InterPro" id="IPR003594">
    <property type="entry name" value="HATPase_dom"/>
</dbReference>
<dbReference type="SMART" id="SM00091">
    <property type="entry name" value="PAS"/>
    <property type="match status" value="1"/>
</dbReference>
<dbReference type="SMART" id="SM00387">
    <property type="entry name" value="HATPase_c"/>
    <property type="match status" value="1"/>
</dbReference>
<dbReference type="PROSITE" id="PS50112">
    <property type="entry name" value="PAS"/>
    <property type="match status" value="1"/>
</dbReference>
<keyword evidence="7" id="KW-0378">Hydrolase</keyword>
<dbReference type="InterPro" id="IPR035965">
    <property type="entry name" value="PAS-like_dom_sf"/>
</dbReference>
<comment type="caution">
    <text evidence="17">The sequence shown here is derived from an EMBL/GenBank/DDBJ whole genome shotgun (WGS) entry which is preliminary data.</text>
</comment>
<gene>
    <name evidence="17" type="primary">glnL</name>
    <name evidence="17" type="ORF">LL252_07150</name>
</gene>
<evidence type="ECO:0000256" key="13">
    <source>
        <dbReference type="ARBA" id="ARBA00042313"/>
    </source>
</evidence>
<accession>A0A9Q3UMZ5</accession>
<dbReference type="SUPFAM" id="SSF55785">
    <property type="entry name" value="PYP-like sensor domain (PAS domain)"/>
    <property type="match status" value="1"/>
</dbReference>
<dbReference type="Pfam" id="PF02518">
    <property type="entry name" value="HATPase_c"/>
    <property type="match status" value="1"/>
</dbReference>
<name>A0A9Q3UMZ5_9GAMM</name>
<evidence type="ECO:0000256" key="7">
    <source>
        <dbReference type="ARBA" id="ARBA00022801"/>
    </source>
</evidence>
<feature type="domain" description="Histidine kinase" evidence="15">
    <location>
        <begin position="140"/>
        <end position="356"/>
    </location>
</feature>
<evidence type="ECO:0000256" key="12">
    <source>
        <dbReference type="ARBA" id="ARBA00039567"/>
    </source>
</evidence>
<evidence type="ECO:0000256" key="9">
    <source>
        <dbReference type="ARBA" id="ARBA00023012"/>
    </source>
</evidence>
<dbReference type="PANTHER" id="PTHR43065:SF16">
    <property type="entry name" value="SENSORY HISTIDINE KINASE_PHOSPHATASE NTRB"/>
    <property type="match status" value="1"/>
</dbReference>
<evidence type="ECO:0000256" key="2">
    <source>
        <dbReference type="ARBA" id="ARBA00012438"/>
    </source>
</evidence>
<organism evidence="17 18">
    <name type="scientific">Alloalcanivorax marinus</name>
    <dbReference type="NCBI Taxonomy" id="1177169"/>
    <lineage>
        <taxon>Bacteria</taxon>
        <taxon>Pseudomonadati</taxon>
        <taxon>Pseudomonadota</taxon>
        <taxon>Gammaproteobacteria</taxon>
        <taxon>Oceanospirillales</taxon>
        <taxon>Alcanivoracaceae</taxon>
        <taxon>Alloalcanivorax</taxon>
    </lineage>
</organism>
<dbReference type="PANTHER" id="PTHR43065">
    <property type="entry name" value="SENSOR HISTIDINE KINASE"/>
    <property type="match status" value="1"/>
</dbReference>
<evidence type="ECO:0000256" key="6">
    <source>
        <dbReference type="ARBA" id="ARBA00022777"/>
    </source>
</evidence>
<evidence type="ECO:0000256" key="8">
    <source>
        <dbReference type="ARBA" id="ARBA00022840"/>
    </source>
</evidence>
<keyword evidence="4" id="KW-0808">Transferase</keyword>
<comment type="catalytic activity">
    <reaction evidence="1">
        <text>ATP + protein L-histidine = ADP + protein N-phospho-L-histidine.</text>
        <dbReference type="EC" id="2.7.13.3"/>
    </reaction>
</comment>
<dbReference type="Gene3D" id="3.30.450.20">
    <property type="entry name" value="PAS domain"/>
    <property type="match status" value="1"/>
</dbReference>
<dbReference type="NCBIfam" id="NF008293">
    <property type="entry name" value="PRK11073.1"/>
    <property type="match status" value="1"/>
</dbReference>
<keyword evidence="3" id="KW-0597">Phosphoprotein</keyword>
<dbReference type="Pfam" id="PF00512">
    <property type="entry name" value="HisKA"/>
    <property type="match status" value="1"/>
</dbReference>
<dbReference type="InterPro" id="IPR036890">
    <property type="entry name" value="HATPase_C_sf"/>
</dbReference>
<evidence type="ECO:0000256" key="4">
    <source>
        <dbReference type="ARBA" id="ARBA00022679"/>
    </source>
</evidence>
<evidence type="ECO:0000256" key="10">
    <source>
        <dbReference type="ARBA" id="ARBA00023231"/>
    </source>
</evidence>